<evidence type="ECO:0000313" key="1">
    <source>
        <dbReference type="EMBL" id="KAH3787955.1"/>
    </source>
</evidence>
<dbReference type="AlphaFoldDB" id="A0A9D4IV68"/>
<sequence>MTITVQDILPPHDYHCAGYSASSCLSLCRIFCLLMTITVQDILPPHDYHCAGYSASS</sequence>
<keyword evidence="2" id="KW-1185">Reference proteome</keyword>
<proteinExistence type="predicted"/>
<evidence type="ECO:0000313" key="2">
    <source>
        <dbReference type="Proteomes" id="UP000828390"/>
    </source>
</evidence>
<reference evidence="1" key="1">
    <citation type="journal article" date="2019" name="bioRxiv">
        <title>The Genome of the Zebra Mussel, Dreissena polymorpha: A Resource for Invasive Species Research.</title>
        <authorList>
            <person name="McCartney M.A."/>
            <person name="Auch B."/>
            <person name="Kono T."/>
            <person name="Mallez S."/>
            <person name="Zhang Y."/>
            <person name="Obille A."/>
            <person name="Becker A."/>
            <person name="Abrahante J.E."/>
            <person name="Garbe J."/>
            <person name="Badalamenti J.P."/>
            <person name="Herman A."/>
            <person name="Mangelson H."/>
            <person name="Liachko I."/>
            <person name="Sullivan S."/>
            <person name="Sone E.D."/>
            <person name="Koren S."/>
            <person name="Silverstein K.A.T."/>
            <person name="Beckman K.B."/>
            <person name="Gohl D.M."/>
        </authorList>
    </citation>
    <scope>NUCLEOTIDE SEQUENCE</scope>
    <source>
        <strain evidence="1">Duluth1</strain>
        <tissue evidence="1">Whole animal</tissue>
    </source>
</reference>
<organism evidence="1 2">
    <name type="scientific">Dreissena polymorpha</name>
    <name type="common">Zebra mussel</name>
    <name type="synonym">Mytilus polymorpha</name>
    <dbReference type="NCBI Taxonomy" id="45954"/>
    <lineage>
        <taxon>Eukaryota</taxon>
        <taxon>Metazoa</taxon>
        <taxon>Spiralia</taxon>
        <taxon>Lophotrochozoa</taxon>
        <taxon>Mollusca</taxon>
        <taxon>Bivalvia</taxon>
        <taxon>Autobranchia</taxon>
        <taxon>Heteroconchia</taxon>
        <taxon>Euheterodonta</taxon>
        <taxon>Imparidentia</taxon>
        <taxon>Neoheterodontei</taxon>
        <taxon>Myida</taxon>
        <taxon>Dreissenoidea</taxon>
        <taxon>Dreissenidae</taxon>
        <taxon>Dreissena</taxon>
    </lineage>
</organism>
<dbReference type="Proteomes" id="UP000828390">
    <property type="component" value="Unassembled WGS sequence"/>
</dbReference>
<accession>A0A9D4IV68</accession>
<protein>
    <submittedName>
        <fullName evidence="1">Uncharacterized protein</fullName>
    </submittedName>
</protein>
<gene>
    <name evidence="1" type="ORF">DPMN_166082</name>
</gene>
<comment type="caution">
    <text evidence="1">The sequence shown here is derived from an EMBL/GenBank/DDBJ whole genome shotgun (WGS) entry which is preliminary data.</text>
</comment>
<reference evidence="1" key="2">
    <citation type="submission" date="2020-11" db="EMBL/GenBank/DDBJ databases">
        <authorList>
            <person name="McCartney M.A."/>
            <person name="Auch B."/>
            <person name="Kono T."/>
            <person name="Mallez S."/>
            <person name="Becker A."/>
            <person name="Gohl D.M."/>
            <person name="Silverstein K.A.T."/>
            <person name="Koren S."/>
            <person name="Bechman K.B."/>
            <person name="Herman A."/>
            <person name="Abrahante J.E."/>
            <person name="Garbe J."/>
        </authorList>
    </citation>
    <scope>NUCLEOTIDE SEQUENCE</scope>
    <source>
        <strain evidence="1">Duluth1</strain>
        <tissue evidence="1">Whole animal</tissue>
    </source>
</reference>
<dbReference type="EMBL" id="JAIWYP010000008">
    <property type="protein sequence ID" value="KAH3787955.1"/>
    <property type="molecule type" value="Genomic_DNA"/>
</dbReference>
<name>A0A9D4IV68_DREPO</name>